<dbReference type="Gene3D" id="3.20.20.150">
    <property type="entry name" value="Divalent-metal-dependent TIM barrel enzymes"/>
    <property type="match status" value="1"/>
</dbReference>
<keyword evidence="2" id="KW-0456">Lyase</keyword>
<name>A0ABY4RLS4_9BACL</name>
<dbReference type="GO" id="GO:0050114">
    <property type="term" value="F:myo-inosose-2 dehydratase activity"/>
    <property type="evidence" value="ECO:0007669"/>
    <property type="project" value="UniProtKB-EC"/>
</dbReference>
<reference evidence="2" key="1">
    <citation type="submission" date="2018-02" db="EMBL/GenBank/DDBJ databases">
        <authorList>
            <person name="Kim S.-K."/>
            <person name="Jung H.-I."/>
            <person name="Lee S.-W."/>
        </authorList>
    </citation>
    <scope>NUCLEOTIDE SEQUENCE</scope>
    <source>
        <strain evidence="2">SK3146</strain>
    </source>
</reference>
<accession>A0ABY4RLS4</accession>
<reference evidence="2" key="2">
    <citation type="journal article" date="2021" name="J Anim Sci Technol">
        <title>Complete genome sequence of Paenibacillus konkukensis sp. nov. SK3146 as a potential probiotic strain.</title>
        <authorList>
            <person name="Jung H.I."/>
            <person name="Park S."/>
            <person name="Niu K.M."/>
            <person name="Lee S.W."/>
            <person name="Kothari D."/>
            <person name="Yi K.J."/>
            <person name="Kim S.K."/>
        </authorList>
    </citation>
    <scope>NUCLEOTIDE SEQUENCE</scope>
    <source>
        <strain evidence="2">SK3146</strain>
    </source>
</reference>
<evidence type="ECO:0000259" key="1">
    <source>
        <dbReference type="Pfam" id="PF01261"/>
    </source>
</evidence>
<dbReference type="InterPro" id="IPR036237">
    <property type="entry name" value="Xyl_isomerase-like_sf"/>
</dbReference>
<evidence type="ECO:0000313" key="3">
    <source>
        <dbReference type="Proteomes" id="UP001057134"/>
    </source>
</evidence>
<evidence type="ECO:0000313" key="2">
    <source>
        <dbReference type="EMBL" id="UQZ83346.1"/>
    </source>
</evidence>
<proteinExistence type="predicted"/>
<feature type="domain" description="Xylose isomerase-like TIM barrel" evidence="1">
    <location>
        <begin position="25"/>
        <end position="259"/>
    </location>
</feature>
<dbReference type="EMBL" id="CP027059">
    <property type="protein sequence ID" value="UQZ83346.1"/>
    <property type="molecule type" value="Genomic_DNA"/>
</dbReference>
<dbReference type="PANTHER" id="PTHR12110">
    <property type="entry name" value="HYDROXYPYRUVATE ISOMERASE"/>
    <property type="match status" value="1"/>
</dbReference>
<dbReference type="PANTHER" id="PTHR12110:SF41">
    <property type="entry name" value="INOSOSE DEHYDRATASE"/>
    <property type="match status" value="1"/>
</dbReference>
<organism evidence="2 3">
    <name type="scientific">Paenibacillus konkukensis</name>
    <dbReference type="NCBI Taxonomy" id="2020716"/>
    <lineage>
        <taxon>Bacteria</taxon>
        <taxon>Bacillati</taxon>
        <taxon>Bacillota</taxon>
        <taxon>Bacilli</taxon>
        <taxon>Bacillales</taxon>
        <taxon>Paenibacillaceae</taxon>
        <taxon>Paenibacillus</taxon>
    </lineage>
</organism>
<dbReference type="Pfam" id="PF01261">
    <property type="entry name" value="AP_endonuc_2"/>
    <property type="match status" value="1"/>
</dbReference>
<dbReference type="EC" id="4.2.1.44" evidence="2"/>
<protein>
    <submittedName>
        <fullName evidence="2">Inosose dehydratase</fullName>
        <ecNumber evidence="2">4.2.1.44</ecNumber>
    </submittedName>
</protein>
<dbReference type="SUPFAM" id="SSF51658">
    <property type="entry name" value="Xylose isomerase-like"/>
    <property type="match status" value="1"/>
</dbReference>
<dbReference type="InterPro" id="IPR013022">
    <property type="entry name" value="Xyl_isomerase-like_TIM-brl"/>
</dbReference>
<gene>
    <name evidence="2" type="primary">iolE_3</name>
    <name evidence="2" type="ORF">SK3146_02533</name>
</gene>
<dbReference type="Proteomes" id="UP001057134">
    <property type="component" value="Chromosome"/>
</dbReference>
<dbReference type="RefSeq" id="WP_249865373.1">
    <property type="nucleotide sequence ID" value="NZ_CP027059.1"/>
</dbReference>
<keyword evidence="3" id="KW-1185">Reference proteome</keyword>
<dbReference type="InterPro" id="IPR050312">
    <property type="entry name" value="IolE/XylAMocC-like"/>
</dbReference>
<sequence length="288" mass="32471">MSISIGLQLFSVKNALKEDYVGTLERLAAIGYRNLELVIRKTDEGLSFGGDITPAQLRNQLDRLGMKAVGCHTRVDSQTEWEGIIAANQEIGNKDIGCSIAFFSNKEDVLDFCRSFNRYGELLHKHGMQLYYHNHFQEFQVFEGQTVMDLMLEHTDAELVKFELDSYWAVRGGVDPVSWLHKLGDRCRMLHQKDLPAAVQIVNWFDVFGADSLITIDELYKTQLATDFTQIGEGVLDIKSILQEAAKLGHAEYVFVEQDVTSGDELEGVALSYRNLESLLQTLGDVRA</sequence>